<keyword evidence="2" id="KW-0378">Hydrolase</keyword>
<dbReference type="GO" id="GO:0016787">
    <property type="term" value="F:hydrolase activity"/>
    <property type="evidence" value="ECO:0007669"/>
    <property type="project" value="UniProtKB-KW"/>
</dbReference>
<dbReference type="PRINTS" id="PR00111">
    <property type="entry name" value="ABHYDROLASE"/>
</dbReference>
<dbReference type="PANTHER" id="PTHR43433">
    <property type="entry name" value="HYDROLASE, ALPHA/BETA FOLD FAMILY PROTEIN"/>
    <property type="match status" value="1"/>
</dbReference>
<dbReference type="InterPro" id="IPR029058">
    <property type="entry name" value="AB_hydrolase_fold"/>
</dbReference>
<dbReference type="RefSeq" id="WP_176531685.1">
    <property type="nucleotide sequence ID" value="NZ_CP088022.1"/>
</dbReference>
<feature type="domain" description="AB hydrolase-1" evidence="1">
    <location>
        <begin position="33"/>
        <end position="249"/>
    </location>
</feature>
<sequence>MGGDQHFTTADGCRIAYRIDGADDRPVLALSNSIATNLHMWDRSVPTLSRSFRLLRYDTRGHGSSDAPVGAYSIDRLGRDVVELLDALEIDRAHFLGLSLGGFIGQWLGIFAPEHIDRLILSNTASYLASELPFDDQIRAVLAAPDMNAIADGFMRNWFPATMLAAPNEIVDEFRGMVRATPARGLAGCYAALRDVDLRRIISLIAAPTLVIGGESDTVTRASHSEAIAATIPDAKLVLLPGVHILYVEQADRFNDEVASFLQGAP</sequence>
<dbReference type="Gene3D" id="3.40.50.1820">
    <property type="entry name" value="alpha/beta hydrolase"/>
    <property type="match status" value="1"/>
</dbReference>
<dbReference type="Pfam" id="PF00561">
    <property type="entry name" value="Abhydrolase_1"/>
    <property type="match status" value="1"/>
</dbReference>
<name>A0A973WQR7_9BRAD</name>
<protein>
    <submittedName>
        <fullName evidence="2">Alpha/beta fold hydrolase</fullName>
    </submittedName>
</protein>
<dbReference type="InterPro" id="IPR050471">
    <property type="entry name" value="AB_hydrolase"/>
</dbReference>
<accession>A0A973WQR7</accession>
<dbReference type="InterPro" id="IPR000073">
    <property type="entry name" value="AB_hydrolase_1"/>
</dbReference>
<organism evidence="2">
    <name type="scientific">Bradyrhizobium quebecense</name>
    <dbReference type="NCBI Taxonomy" id="2748629"/>
    <lineage>
        <taxon>Bacteria</taxon>
        <taxon>Pseudomonadati</taxon>
        <taxon>Pseudomonadota</taxon>
        <taxon>Alphaproteobacteria</taxon>
        <taxon>Hyphomicrobiales</taxon>
        <taxon>Nitrobacteraceae</taxon>
        <taxon>Bradyrhizobium</taxon>
    </lineage>
</organism>
<evidence type="ECO:0000259" key="1">
    <source>
        <dbReference type="Pfam" id="PF00561"/>
    </source>
</evidence>
<dbReference type="AlphaFoldDB" id="A0A973WQR7"/>
<evidence type="ECO:0000313" key="2">
    <source>
        <dbReference type="EMBL" id="NVL08117.1"/>
    </source>
</evidence>
<comment type="caution">
    <text evidence="2">The sequence shown here is derived from an EMBL/GenBank/DDBJ whole genome shotgun (WGS) entry which is preliminary data.</text>
</comment>
<dbReference type="SUPFAM" id="SSF53474">
    <property type="entry name" value="alpha/beta-Hydrolases"/>
    <property type="match status" value="1"/>
</dbReference>
<dbReference type="EMBL" id="JABWSX010000001">
    <property type="protein sequence ID" value="NVL08117.1"/>
    <property type="molecule type" value="Genomic_DNA"/>
</dbReference>
<dbReference type="PANTHER" id="PTHR43433:SF5">
    <property type="entry name" value="AB HYDROLASE-1 DOMAIN-CONTAINING PROTEIN"/>
    <property type="match status" value="1"/>
</dbReference>
<proteinExistence type="predicted"/>
<gene>
    <name evidence="2" type="ORF">HU230_20645</name>
</gene>
<reference evidence="2" key="1">
    <citation type="submission" date="2020-06" db="EMBL/GenBank/DDBJ databases">
        <title>Whole Genome Sequence of Bradyrhizobium sp. Strain 66S1MB.</title>
        <authorList>
            <person name="Bromfield E."/>
            <person name="Cloutier S."/>
        </authorList>
    </citation>
    <scope>NUCLEOTIDE SEQUENCE</scope>
    <source>
        <strain evidence="2">66S1MB</strain>
    </source>
</reference>